<evidence type="ECO:0000313" key="3">
    <source>
        <dbReference type="Proteomes" id="UP000299084"/>
    </source>
</evidence>
<comment type="caution">
    <text evidence="2">The sequence shown here is derived from an EMBL/GenBank/DDBJ whole genome shotgun (WGS) entry which is preliminary data.</text>
</comment>
<sequence>MVSTESASSTYEELARAYEHAKMEEQLRHAKFTITECFISDTSSEQLTAGTNEYTDSLTSSTPSESGICRFTASPPKPQDAGRVMNMAVPKAHRPGAVTVPPLNPERPTTCAQGPPGPIYRVKMPTHPVCLFPGDLIHLPPYLRMDFLLNRSGPGTSRDLSLGQACLEPQKSRTLKRPTVLEPIPMEAAASTSSAREGQQWQQGAVATLPQREGAELGQAAKMSSSQESLLDSRGHLKGNNPYAKSYTLV</sequence>
<reference evidence="2 3" key="1">
    <citation type="journal article" date="2019" name="Mol. Ecol. Resour.">
        <title>Improving Illumina assemblies with Hi-C and long reads: an example with the North African dromedary.</title>
        <authorList>
            <person name="Elbers J.P."/>
            <person name="Rogers M.F."/>
            <person name="Perelman P.L."/>
            <person name="Proskuryakova A.A."/>
            <person name="Serdyukova N.A."/>
            <person name="Johnson W.E."/>
            <person name="Horin P."/>
            <person name="Corander J."/>
            <person name="Murphy D."/>
            <person name="Burger P.A."/>
        </authorList>
    </citation>
    <scope>NUCLEOTIDE SEQUENCE [LARGE SCALE GENOMIC DNA]</scope>
    <source>
        <strain evidence="2">Drom800</strain>
        <tissue evidence="2">Blood</tissue>
    </source>
</reference>
<dbReference type="EMBL" id="JWIN03000001">
    <property type="protein sequence ID" value="KAB1283710.1"/>
    <property type="molecule type" value="Genomic_DNA"/>
</dbReference>
<name>A0A5N4EK30_CAMDR</name>
<feature type="region of interest" description="Disordered" evidence="1">
    <location>
        <begin position="55"/>
        <end position="81"/>
    </location>
</feature>
<evidence type="ECO:0000256" key="1">
    <source>
        <dbReference type="SAM" id="MobiDB-lite"/>
    </source>
</evidence>
<evidence type="ECO:0000313" key="2">
    <source>
        <dbReference type="EMBL" id="KAB1283710.1"/>
    </source>
</evidence>
<protein>
    <submittedName>
        <fullName evidence="2">Down syndrome cell adhesion molecule</fullName>
    </submittedName>
</protein>
<dbReference type="AlphaFoldDB" id="A0A5N4EK30"/>
<accession>A0A5N4EK30</accession>
<feature type="region of interest" description="Disordered" evidence="1">
    <location>
        <begin position="218"/>
        <end position="250"/>
    </location>
</feature>
<organism evidence="2 3">
    <name type="scientific">Camelus dromedarius</name>
    <name type="common">Dromedary</name>
    <name type="synonym">Arabian camel</name>
    <dbReference type="NCBI Taxonomy" id="9838"/>
    <lineage>
        <taxon>Eukaryota</taxon>
        <taxon>Metazoa</taxon>
        <taxon>Chordata</taxon>
        <taxon>Craniata</taxon>
        <taxon>Vertebrata</taxon>
        <taxon>Euteleostomi</taxon>
        <taxon>Mammalia</taxon>
        <taxon>Eutheria</taxon>
        <taxon>Laurasiatheria</taxon>
        <taxon>Artiodactyla</taxon>
        <taxon>Tylopoda</taxon>
        <taxon>Camelidae</taxon>
        <taxon>Camelus</taxon>
    </lineage>
</organism>
<keyword evidence="3" id="KW-1185">Reference proteome</keyword>
<feature type="compositionally biased region" description="Polar residues" evidence="1">
    <location>
        <begin position="55"/>
        <end position="65"/>
    </location>
</feature>
<dbReference type="Proteomes" id="UP000299084">
    <property type="component" value="Unassembled WGS sequence"/>
</dbReference>
<proteinExistence type="predicted"/>
<gene>
    <name evidence="2" type="ORF">Cadr_000001168</name>
</gene>